<comment type="caution">
    <text evidence="2">The sequence shown here is derived from an EMBL/GenBank/DDBJ whole genome shotgun (WGS) entry which is preliminary data.</text>
</comment>
<dbReference type="NCBIfam" id="TIGR02532">
    <property type="entry name" value="IV_pilin_GFxxxE"/>
    <property type="match status" value="1"/>
</dbReference>
<evidence type="ECO:0000256" key="1">
    <source>
        <dbReference type="SAM" id="Phobius"/>
    </source>
</evidence>
<reference evidence="2 3" key="1">
    <citation type="submission" date="2018-05" db="EMBL/GenBank/DDBJ databases">
        <title>Abyssibacter profundi OUC007T gen. nov., sp. nov, a marine bacterium isolated from seawater of the Mariana Trench.</title>
        <authorList>
            <person name="Zhou S."/>
        </authorList>
    </citation>
    <scope>NUCLEOTIDE SEQUENCE [LARGE SCALE GENOMIC DNA]</scope>
    <source>
        <strain evidence="2 3">OUC007</strain>
    </source>
</reference>
<name>A0A363UP37_9GAMM</name>
<dbReference type="InterPro" id="IPR031982">
    <property type="entry name" value="PilE-like"/>
</dbReference>
<evidence type="ECO:0008006" key="4">
    <source>
        <dbReference type="Google" id="ProtNLM"/>
    </source>
</evidence>
<dbReference type="AlphaFoldDB" id="A0A363UP37"/>
<dbReference type="GO" id="GO:0043683">
    <property type="term" value="P:type IV pilus assembly"/>
    <property type="evidence" value="ECO:0007669"/>
    <property type="project" value="InterPro"/>
</dbReference>
<sequence>MAGTAMNQNQGVTLIELIITVAIIGILAAIAFPSYEKYVQRTHRSEVIANMSEMAQWLERQYSKNNQYPTAAQSAAQVSAAGTDRYNVAIAFTQTNGRNTDYSITATATGPQTSDSADGQSCATLTLTAIGNQTPAACWN</sequence>
<evidence type="ECO:0000313" key="3">
    <source>
        <dbReference type="Proteomes" id="UP000251800"/>
    </source>
</evidence>
<keyword evidence="1" id="KW-0472">Membrane</keyword>
<proteinExistence type="predicted"/>
<dbReference type="InterPro" id="IPR045584">
    <property type="entry name" value="Pilin-like"/>
</dbReference>
<protein>
    <recommendedName>
        <fullName evidence="4">Pilus assembly protein PilE</fullName>
    </recommendedName>
</protein>
<dbReference type="InterPro" id="IPR012902">
    <property type="entry name" value="N_methyl_site"/>
</dbReference>
<evidence type="ECO:0000313" key="2">
    <source>
        <dbReference type="EMBL" id="PWN57220.1"/>
    </source>
</evidence>
<dbReference type="PANTHER" id="PTHR30093:SF47">
    <property type="entry name" value="TYPE IV PILUS NON-CORE MINOR PILIN PILE"/>
    <property type="match status" value="1"/>
</dbReference>
<keyword evidence="3" id="KW-1185">Reference proteome</keyword>
<feature type="transmembrane region" description="Helical" evidence="1">
    <location>
        <begin position="12"/>
        <end position="35"/>
    </location>
</feature>
<accession>A0A363UP37</accession>
<dbReference type="Proteomes" id="UP000251800">
    <property type="component" value="Unassembled WGS sequence"/>
</dbReference>
<keyword evidence="1" id="KW-0812">Transmembrane</keyword>
<dbReference type="SUPFAM" id="SSF54523">
    <property type="entry name" value="Pili subunits"/>
    <property type="match status" value="1"/>
</dbReference>
<dbReference type="Gene3D" id="3.30.700.10">
    <property type="entry name" value="Glycoprotein, Type 4 Pilin"/>
    <property type="match status" value="1"/>
</dbReference>
<dbReference type="EMBL" id="QEQK01000003">
    <property type="protein sequence ID" value="PWN57220.1"/>
    <property type="molecule type" value="Genomic_DNA"/>
</dbReference>
<dbReference type="OrthoDB" id="5296638at2"/>
<gene>
    <name evidence="2" type="ORF">DEH80_03830</name>
</gene>
<dbReference type="Pfam" id="PF07963">
    <property type="entry name" value="N_methyl"/>
    <property type="match status" value="1"/>
</dbReference>
<organism evidence="2 3">
    <name type="scientific">Abyssibacter profundi</name>
    <dbReference type="NCBI Taxonomy" id="2182787"/>
    <lineage>
        <taxon>Bacteria</taxon>
        <taxon>Pseudomonadati</taxon>
        <taxon>Pseudomonadota</taxon>
        <taxon>Gammaproteobacteria</taxon>
        <taxon>Chromatiales</taxon>
        <taxon>Oceanococcaceae</taxon>
        <taxon>Abyssibacter</taxon>
    </lineage>
</organism>
<dbReference type="PROSITE" id="PS00409">
    <property type="entry name" value="PROKAR_NTER_METHYL"/>
    <property type="match status" value="1"/>
</dbReference>
<keyword evidence="1" id="KW-1133">Transmembrane helix</keyword>
<dbReference type="Pfam" id="PF16732">
    <property type="entry name" value="ComP_DUS"/>
    <property type="match status" value="1"/>
</dbReference>
<dbReference type="PANTHER" id="PTHR30093">
    <property type="entry name" value="GENERAL SECRETION PATHWAY PROTEIN G"/>
    <property type="match status" value="1"/>
</dbReference>